<feature type="region of interest" description="Disordered" evidence="1">
    <location>
        <begin position="49"/>
        <end position="76"/>
    </location>
</feature>
<dbReference type="OrthoDB" id="3001700at2759"/>
<gene>
    <name evidence="2" type="ORF">NA56DRAFT_754700</name>
</gene>
<reference evidence="2 3" key="1">
    <citation type="submission" date="2016-05" db="EMBL/GenBank/DDBJ databases">
        <title>A degradative enzymes factory behind the ericoid mycorrhizal symbiosis.</title>
        <authorList>
            <consortium name="DOE Joint Genome Institute"/>
            <person name="Martino E."/>
            <person name="Morin E."/>
            <person name="Grelet G."/>
            <person name="Kuo A."/>
            <person name="Kohler A."/>
            <person name="Daghino S."/>
            <person name="Barry K."/>
            <person name="Choi C."/>
            <person name="Cichocki N."/>
            <person name="Clum A."/>
            <person name="Copeland A."/>
            <person name="Hainaut M."/>
            <person name="Haridas S."/>
            <person name="Labutti K."/>
            <person name="Lindquist E."/>
            <person name="Lipzen A."/>
            <person name="Khouja H.-R."/>
            <person name="Murat C."/>
            <person name="Ohm R."/>
            <person name="Olson A."/>
            <person name="Spatafora J."/>
            <person name="Veneault-Fourrey C."/>
            <person name="Henrissat B."/>
            <person name="Grigoriev I."/>
            <person name="Martin F."/>
            <person name="Perotto S."/>
        </authorList>
    </citation>
    <scope>NUCLEOTIDE SEQUENCE [LARGE SCALE GENOMIC DNA]</scope>
    <source>
        <strain evidence="2 3">UAMH 7357</strain>
    </source>
</reference>
<organism evidence="2 3">
    <name type="scientific">Hyaloscypha hepaticicola</name>
    <dbReference type="NCBI Taxonomy" id="2082293"/>
    <lineage>
        <taxon>Eukaryota</taxon>
        <taxon>Fungi</taxon>
        <taxon>Dikarya</taxon>
        <taxon>Ascomycota</taxon>
        <taxon>Pezizomycotina</taxon>
        <taxon>Leotiomycetes</taxon>
        <taxon>Helotiales</taxon>
        <taxon>Hyaloscyphaceae</taxon>
        <taxon>Hyaloscypha</taxon>
    </lineage>
</organism>
<name>A0A2J6PKF1_9HELO</name>
<dbReference type="AlphaFoldDB" id="A0A2J6PKF1"/>
<evidence type="ECO:0000256" key="1">
    <source>
        <dbReference type="SAM" id="MobiDB-lite"/>
    </source>
</evidence>
<dbReference type="Proteomes" id="UP000235672">
    <property type="component" value="Unassembled WGS sequence"/>
</dbReference>
<protein>
    <submittedName>
        <fullName evidence="2">Uncharacterized protein</fullName>
    </submittedName>
</protein>
<keyword evidence="3" id="KW-1185">Reference proteome</keyword>
<evidence type="ECO:0000313" key="2">
    <source>
        <dbReference type="EMBL" id="PMD14487.1"/>
    </source>
</evidence>
<accession>A0A2J6PKF1</accession>
<sequence>MEGMHSMKKKSDSYYDKAWRWVEDTYLKYFGENRTSYGVKDTFKKGEVSGNKDIDGMQRQVGDTVGGQFGKGGVGESVGTHVDKGLLRGNM</sequence>
<evidence type="ECO:0000313" key="3">
    <source>
        <dbReference type="Proteomes" id="UP000235672"/>
    </source>
</evidence>
<proteinExistence type="predicted"/>
<dbReference type="EMBL" id="KZ613521">
    <property type="protein sequence ID" value="PMD14487.1"/>
    <property type="molecule type" value="Genomic_DNA"/>
</dbReference>
<feature type="compositionally biased region" description="Gly residues" evidence="1">
    <location>
        <begin position="64"/>
        <end position="76"/>
    </location>
</feature>
<dbReference type="STRING" id="1745343.A0A2J6PKF1"/>